<evidence type="ECO:0000313" key="1">
    <source>
        <dbReference type="EMBL" id="KAJ9120823.1"/>
    </source>
</evidence>
<dbReference type="EMBL" id="JASBWU010000006">
    <property type="protein sequence ID" value="KAJ9120823.1"/>
    <property type="molecule type" value="Genomic_DNA"/>
</dbReference>
<evidence type="ECO:0000313" key="2">
    <source>
        <dbReference type="Proteomes" id="UP001243375"/>
    </source>
</evidence>
<comment type="caution">
    <text evidence="1">The sequence shown here is derived from an EMBL/GenBank/DDBJ whole genome shotgun (WGS) entry which is preliminary data.</text>
</comment>
<gene>
    <name evidence="1" type="ORF">QFC22_002757</name>
</gene>
<organism evidence="1 2">
    <name type="scientific">Naganishia vaughanmartiniae</name>
    <dbReference type="NCBI Taxonomy" id="1424756"/>
    <lineage>
        <taxon>Eukaryota</taxon>
        <taxon>Fungi</taxon>
        <taxon>Dikarya</taxon>
        <taxon>Basidiomycota</taxon>
        <taxon>Agaricomycotina</taxon>
        <taxon>Tremellomycetes</taxon>
        <taxon>Filobasidiales</taxon>
        <taxon>Filobasidiaceae</taxon>
        <taxon>Naganishia</taxon>
    </lineage>
</organism>
<name>A0ACC2XAL2_9TREE</name>
<accession>A0ACC2XAL2</accession>
<sequence>MANPHSESAKDTSSEEVSEFDEQMSDSFTDDESSLASREEIEEDEEEMQDEEFPTLIEPNGKRYYTWGIVIVHPDVDTAPRGKRTRARKQVNLMAYTIRLDAIHFDAGKDKKMRYLLNRWKRFVLEGNKPGDQESKAQQPAEKTKGKQKATRSASKMNVAFDYTQELHATEHDVATAAGVNPSVRYEVYLVPAAATTERFTLVRILTAHIHAAFTDSHLSNPPLVHRVDGELIAFSVLDILPGCVSSVYFVWDPDYAWASLGKLSALREAALAKEFHKAGMTDMGWLYMGFYIWTCQKMRYKGEYSPSYLLDPLRPQGYTPFDTDVATLARTRKDEGSMADTAKPIMKSGIPPSWPTPPPPSFLSPDQITKNDLRRLVVLLHGSLTLLGTIPFRNPSAVNRLVAELIAALGKDRLATVDTLERRIFLTF</sequence>
<protein>
    <submittedName>
        <fullName evidence="1">Uncharacterized protein</fullName>
    </submittedName>
</protein>
<reference evidence="1" key="1">
    <citation type="submission" date="2023-04" db="EMBL/GenBank/DDBJ databases">
        <title>Draft Genome sequencing of Naganishia species isolated from polar environments using Oxford Nanopore Technology.</title>
        <authorList>
            <person name="Leo P."/>
            <person name="Venkateswaran K."/>
        </authorList>
    </citation>
    <scope>NUCLEOTIDE SEQUENCE</scope>
    <source>
        <strain evidence="1">MNA-CCFEE 5425</strain>
    </source>
</reference>
<proteinExistence type="predicted"/>
<keyword evidence="2" id="KW-1185">Reference proteome</keyword>
<dbReference type="Proteomes" id="UP001243375">
    <property type="component" value="Unassembled WGS sequence"/>
</dbReference>